<name>A0AAV6XWG7_9LAMI</name>
<dbReference type="InterPro" id="IPR038450">
    <property type="entry name" value="PSII_Psb27_sf"/>
</dbReference>
<keyword evidence="2" id="KW-0793">Thylakoid</keyword>
<accession>A0AAV6XWG7</accession>
<keyword evidence="6" id="KW-1185">Reference proteome</keyword>
<dbReference type="GO" id="GO:0010207">
    <property type="term" value="P:photosystem II assembly"/>
    <property type="evidence" value="ECO:0007669"/>
    <property type="project" value="InterPro"/>
</dbReference>
<sequence length="256" mass="28810">MKTPRHLPPSAIVEFTFHKLATYFCDRAVDGLKMKSNGPLTRQATKLYEKDTDASSSHEGCSYPKLKEQEKYFSDSVVLLTLLRQTSYLKVWDVKFVIADRMWDDIPLGDRQGAVECESIFVVHPQCESIFAMHPHSSTLFLSPAAAALAASDDEYVKETTEVINKVRTTITLDKTDPNIAAAVAELRETSNFWVAKYRREKALLGRASFRDMYSALNAVSGHYVSFGPTAPIPAKRKQRILEEMDTAEKALLRGR</sequence>
<keyword evidence="3" id="KW-0472">Membrane</keyword>
<evidence type="ECO:0000256" key="4">
    <source>
        <dbReference type="ARBA" id="ARBA00060385"/>
    </source>
</evidence>
<dbReference type="Pfam" id="PF13326">
    <property type="entry name" value="PSII_Pbs27"/>
    <property type="match status" value="1"/>
</dbReference>
<dbReference type="AlphaFoldDB" id="A0AAV6XWG7"/>
<protein>
    <submittedName>
        <fullName evidence="5">Uncharacterized protein</fullName>
    </submittedName>
</protein>
<dbReference type="PANTHER" id="PTHR34041:SF1">
    <property type="entry name" value="PHOTOSYSTEM II REPAIR PROTEIN PSB27-H1, CHLOROPLASTIC"/>
    <property type="match status" value="1"/>
</dbReference>
<reference evidence="5" key="1">
    <citation type="submission" date="2019-10" db="EMBL/GenBank/DDBJ databases">
        <authorList>
            <person name="Zhang R."/>
            <person name="Pan Y."/>
            <person name="Wang J."/>
            <person name="Ma R."/>
            <person name="Yu S."/>
        </authorList>
    </citation>
    <scope>NUCLEOTIDE SEQUENCE</scope>
    <source>
        <strain evidence="5">LA-IB0</strain>
        <tissue evidence="5">Leaf</tissue>
    </source>
</reference>
<dbReference type="PANTHER" id="PTHR34041">
    <property type="entry name" value="PHOTOSYSTEM II REPAIR PROTEIN PSB27-H1, CHLOROPLASTIC"/>
    <property type="match status" value="1"/>
</dbReference>
<proteinExistence type="inferred from homology"/>
<dbReference type="Gene3D" id="1.20.58.810">
    <property type="entry name" value="Photosystem II Pbs27"/>
    <property type="match status" value="1"/>
</dbReference>
<evidence type="ECO:0000256" key="3">
    <source>
        <dbReference type="ARBA" id="ARBA00023136"/>
    </source>
</evidence>
<evidence type="ECO:0000256" key="1">
    <source>
        <dbReference type="ARBA" id="ARBA00004370"/>
    </source>
</evidence>
<dbReference type="HAMAP" id="MF_01481">
    <property type="entry name" value="PSII_Psb27"/>
    <property type="match status" value="1"/>
</dbReference>
<gene>
    <name evidence="5" type="ORF">BUALT_Bualt03G0195800</name>
</gene>
<evidence type="ECO:0000313" key="6">
    <source>
        <dbReference type="Proteomes" id="UP000826271"/>
    </source>
</evidence>
<comment type="subcellular location">
    <subcellularLocation>
        <location evidence="1">Membrane</location>
    </subcellularLocation>
    <subcellularLocation>
        <location evidence="4">Thylakoid</location>
    </subcellularLocation>
</comment>
<dbReference type="FunFam" id="1.20.58.810:FF:000001">
    <property type="entry name" value="Photosystem II lipoprotein Psb27"/>
    <property type="match status" value="1"/>
</dbReference>
<dbReference type="EMBL" id="WHWC01000003">
    <property type="protein sequence ID" value="KAG8386889.1"/>
    <property type="molecule type" value="Genomic_DNA"/>
</dbReference>
<dbReference type="InterPro" id="IPR025585">
    <property type="entry name" value="PSII_Psb27"/>
</dbReference>
<dbReference type="Proteomes" id="UP000826271">
    <property type="component" value="Unassembled WGS sequence"/>
</dbReference>
<evidence type="ECO:0000313" key="5">
    <source>
        <dbReference type="EMBL" id="KAG8386889.1"/>
    </source>
</evidence>
<dbReference type="GO" id="GO:0009523">
    <property type="term" value="C:photosystem II"/>
    <property type="evidence" value="ECO:0007669"/>
    <property type="project" value="InterPro"/>
</dbReference>
<dbReference type="GO" id="GO:0010206">
    <property type="term" value="P:photosystem II repair"/>
    <property type="evidence" value="ECO:0007669"/>
    <property type="project" value="InterPro"/>
</dbReference>
<comment type="caution">
    <text evidence="5">The sequence shown here is derived from an EMBL/GenBank/DDBJ whole genome shotgun (WGS) entry which is preliminary data.</text>
</comment>
<dbReference type="GO" id="GO:0009543">
    <property type="term" value="C:chloroplast thylakoid lumen"/>
    <property type="evidence" value="ECO:0007669"/>
    <property type="project" value="TreeGrafter"/>
</dbReference>
<organism evidence="5 6">
    <name type="scientific">Buddleja alternifolia</name>
    <dbReference type="NCBI Taxonomy" id="168488"/>
    <lineage>
        <taxon>Eukaryota</taxon>
        <taxon>Viridiplantae</taxon>
        <taxon>Streptophyta</taxon>
        <taxon>Embryophyta</taxon>
        <taxon>Tracheophyta</taxon>
        <taxon>Spermatophyta</taxon>
        <taxon>Magnoliopsida</taxon>
        <taxon>eudicotyledons</taxon>
        <taxon>Gunneridae</taxon>
        <taxon>Pentapetalae</taxon>
        <taxon>asterids</taxon>
        <taxon>lamiids</taxon>
        <taxon>Lamiales</taxon>
        <taxon>Scrophulariaceae</taxon>
        <taxon>Buddlejeae</taxon>
        <taxon>Buddleja</taxon>
    </lineage>
</organism>
<evidence type="ECO:0000256" key="2">
    <source>
        <dbReference type="ARBA" id="ARBA00023078"/>
    </source>
</evidence>